<gene>
    <name evidence="4" type="ORF">RM573_11350</name>
</gene>
<dbReference type="Pfam" id="PF03445">
    <property type="entry name" value="DUF294"/>
    <property type="match status" value="1"/>
</dbReference>
<feature type="domain" description="CBS" evidence="3">
    <location>
        <begin position="237"/>
        <end position="293"/>
    </location>
</feature>
<evidence type="ECO:0000256" key="2">
    <source>
        <dbReference type="PROSITE-ProRule" id="PRU00703"/>
    </source>
</evidence>
<dbReference type="InterPro" id="IPR018490">
    <property type="entry name" value="cNMP-bd_dom_sf"/>
</dbReference>
<dbReference type="InterPro" id="IPR046342">
    <property type="entry name" value="CBS_dom_sf"/>
</dbReference>
<keyword evidence="1" id="KW-0677">Repeat</keyword>
<feature type="domain" description="CBS" evidence="3">
    <location>
        <begin position="165"/>
        <end position="229"/>
    </location>
</feature>
<dbReference type="SUPFAM" id="SSF51206">
    <property type="entry name" value="cAMP-binding domain-like"/>
    <property type="match status" value="1"/>
</dbReference>
<dbReference type="PROSITE" id="PS51371">
    <property type="entry name" value="CBS"/>
    <property type="match status" value="2"/>
</dbReference>
<dbReference type="RefSeq" id="WP_311581746.1">
    <property type="nucleotide sequence ID" value="NZ_JAVRIF010000005.1"/>
</dbReference>
<dbReference type="InterPro" id="IPR014710">
    <property type="entry name" value="RmlC-like_jellyroll"/>
</dbReference>
<dbReference type="EMBL" id="JAVRIF010000005">
    <property type="protein sequence ID" value="MDT0604190.1"/>
    <property type="molecule type" value="Genomic_DNA"/>
</dbReference>
<dbReference type="InterPro" id="IPR000644">
    <property type="entry name" value="CBS_dom"/>
</dbReference>
<organism evidence="4 5">
    <name type="scientific">Thalassotalea castellviae</name>
    <dbReference type="NCBI Taxonomy" id="3075612"/>
    <lineage>
        <taxon>Bacteria</taxon>
        <taxon>Pseudomonadati</taxon>
        <taxon>Pseudomonadota</taxon>
        <taxon>Gammaproteobacteria</taxon>
        <taxon>Alteromonadales</taxon>
        <taxon>Colwelliaceae</taxon>
        <taxon>Thalassotalea</taxon>
    </lineage>
</organism>
<evidence type="ECO:0000256" key="1">
    <source>
        <dbReference type="ARBA" id="ARBA00022737"/>
    </source>
</evidence>
<keyword evidence="5" id="KW-1185">Reference proteome</keyword>
<dbReference type="CDD" id="cd04587">
    <property type="entry name" value="CBS_pair_CAP-ED_NT_Pol-beta-like_DUF294_assoc"/>
    <property type="match status" value="1"/>
</dbReference>
<dbReference type="SUPFAM" id="SSF54631">
    <property type="entry name" value="CBS-domain pair"/>
    <property type="match status" value="1"/>
</dbReference>
<dbReference type="PANTHER" id="PTHR48108:SF31">
    <property type="entry name" value="CBS DOMAIN AND CYCLIC NUCLEOTIDE-REGULATED NUCLEOTIDYLTRANSFERASE"/>
    <property type="match status" value="1"/>
</dbReference>
<dbReference type="Proteomes" id="UP001266357">
    <property type="component" value="Unassembled WGS sequence"/>
</dbReference>
<dbReference type="InterPro" id="IPR005105">
    <property type="entry name" value="GlnD_Uridyltrans_N"/>
</dbReference>
<dbReference type="CDD" id="cd05401">
    <property type="entry name" value="NT_GlnE_GlnD_like"/>
    <property type="match status" value="1"/>
</dbReference>
<comment type="caution">
    <text evidence="4">The sequence shown here is derived from an EMBL/GenBank/DDBJ whole genome shotgun (WGS) entry which is preliminary data.</text>
</comment>
<dbReference type="Pfam" id="PF00571">
    <property type="entry name" value="CBS"/>
    <property type="match status" value="2"/>
</dbReference>
<accession>A0ABU3A307</accession>
<dbReference type="Pfam" id="PF10335">
    <property type="entry name" value="DUF294_C"/>
    <property type="match status" value="1"/>
</dbReference>
<protein>
    <submittedName>
        <fullName evidence="4">Nucleotidyltransferase substrate binding domain-containing protein</fullName>
    </submittedName>
</protein>
<proteinExistence type="predicted"/>
<reference evidence="4 5" key="1">
    <citation type="submission" date="2023-09" db="EMBL/GenBank/DDBJ databases">
        <authorList>
            <person name="Rey-Velasco X."/>
        </authorList>
    </citation>
    <scope>NUCLEOTIDE SEQUENCE [LARGE SCALE GENOMIC DNA]</scope>
    <source>
        <strain evidence="4 5">W431</strain>
    </source>
</reference>
<dbReference type="InterPro" id="IPR018821">
    <property type="entry name" value="DUF294_put_nucleoTrafse_sb-bd"/>
</dbReference>
<dbReference type="Gene3D" id="3.10.580.10">
    <property type="entry name" value="CBS-domain"/>
    <property type="match status" value="1"/>
</dbReference>
<dbReference type="SMART" id="SM00116">
    <property type="entry name" value="CBS"/>
    <property type="match status" value="2"/>
</dbReference>
<sequence>MTEKIIMDTELAEISAFVQTIPPFEQLPPALLSKVVNTISICYLHQGEPLPPSHCAVHPLFIIRKGALNYRDHLDELLGKYGEGDLCTVFCQPPVSSEITVHTEEDTLLYSIDYQELELLVADYPAVLNFFVHSAEQRLNKKMSQINEDAIIASSLLNTSISQFYHSPVETIDQHCSIQEAAIKMTERKFSCLVIVKDILQGDKRELQPIGIVTDKDLRQRCIAKGLDFTQAVSSIMTKNMLTINHDASAYDALMLMTAKRIHHLPVMKKNQLHAMVTITDLMNNESQNAVNLTHIIRKAKNIDELVETSLLLPKLQIRMAKLGTTADHVGKSISAITMAFTIRLIELAEQQLGQAPVPYAWLAAGSQARQEQFAHSDQDNALIIADNMKPEDDQWFAKLATFVCDGLAQCGFIYCPGDIMATNPKWRQPQKKWHKYFNQWVETPSPKALLNSSVFFDLTTVHGEISLLEQVRERLLKKTKGNTLFLAHLAKNALMNRPPLGFFRDFVLINNGENKNVLDLKHNGIAPIVDLARIYALSEGISATNTIERLKQVAGSPSLTKASAANLIDAYEFLGLLRMEHQAKKLQLNEQPDNYLVPKHISKLEREHLKDAFKVIKTLQDSRQSAY</sequence>
<dbReference type="PANTHER" id="PTHR48108">
    <property type="entry name" value="CBS DOMAIN-CONTAINING PROTEIN CBSX2, CHLOROPLASTIC"/>
    <property type="match status" value="1"/>
</dbReference>
<evidence type="ECO:0000313" key="4">
    <source>
        <dbReference type="EMBL" id="MDT0604190.1"/>
    </source>
</evidence>
<evidence type="ECO:0000313" key="5">
    <source>
        <dbReference type="Proteomes" id="UP001266357"/>
    </source>
</evidence>
<dbReference type="Gene3D" id="2.60.120.10">
    <property type="entry name" value="Jelly Rolls"/>
    <property type="match status" value="1"/>
</dbReference>
<dbReference type="InterPro" id="IPR051462">
    <property type="entry name" value="CBS_domain-containing"/>
</dbReference>
<keyword evidence="2" id="KW-0129">CBS domain</keyword>
<name>A0ABU3A307_9GAMM</name>
<evidence type="ECO:0000259" key="3">
    <source>
        <dbReference type="PROSITE" id="PS51371"/>
    </source>
</evidence>